<evidence type="ECO:0000313" key="1">
    <source>
        <dbReference type="EMBL" id="GGN42834.1"/>
    </source>
</evidence>
<reference evidence="2" key="1">
    <citation type="journal article" date="2019" name="Int. J. Syst. Evol. Microbiol.">
        <title>The Global Catalogue of Microorganisms (GCM) 10K type strain sequencing project: providing services to taxonomists for standard genome sequencing and annotation.</title>
        <authorList>
            <consortium name="The Broad Institute Genomics Platform"/>
            <consortium name="The Broad Institute Genome Sequencing Center for Infectious Disease"/>
            <person name="Wu L."/>
            <person name="Ma J."/>
        </authorList>
    </citation>
    <scope>NUCLEOTIDE SEQUENCE [LARGE SCALE GENOMIC DNA]</scope>
    <source>
        <strain evidence="2">JCM 16918</strain>
    </source>
</reference>
<sequence length="476" mass="53658">MPRQKTPTSEEMARFVVEWSTRFGSPDALPDPLPTRGADYERLKAAYQGWAAVQWVEVHGQRLEPDEVAALLGGARVRAGNSAEKQLWRERVLFVARLGHHYRLPAKVWQWVLRAGVAAGHFPAVVAPTAAPVGAAPTAQPYLLTLANKPSVLIDRATRGPDGWNDATLQYREAFEDGLTLNYYEENAGADTLRQQLQTLDPRTSDVWRLLTAKALEQDRYDLFTPITIKPGELARALGLKLHPNGSVRPKDLLRCTQSLFHLERLWLTLPDAAPGDDEGSRQRVLAVMARGRSRKIEGQSVPSSWTLVLGNWAQYFPRSFAPIFRGLVELPANSATNLWTKQIGTELSYWLRETAGDLSTTRSIPVRTLLLRASVMQDVLDLREHKNQNRAVERFEAALEQLKQLGLFDHWSYEMRSAAAMDLTQGKPEFFETWLTSLVELQVPEPFLRSIAELASEEKPVVHRTNRHLTAERKP</sequence>
<comment type="caution">
    <text evidence="1">The sequence shown here is derived from an EMBL/GenBank/DDBJ whole genome shotgun (WGS) entry which is preliminary data.</text>
</comment>
<organism evidence="1 2">
    <name type="scientific">Deinococcus daejeonensis</name>
    <dbReference type="NCBI Taxonomy" id="1007098"/>
    <lineage>
        <taxon>Bacteria</taxon>
        <taxon>Thermotogati</taxon>
        <taxon>Deinococcota</taxon>
        <taxon>Deinococci</taxon>
        <taxon>Deinococcales</taxon>
        <taxon>Deinococcaceae</taxon>
        <taxon>Deinococcus</taxon>
    </lineage>
</organism>
<keyword evidence="2" id="KW-1185">Reference proteome</keyword>
<accession>A0ABQ2JCF7</accession>
<gene>
    <name evidence="1" type="ORF">GCM10010842_29660</name>
</gene>
<dbReference type="Proteomes" id="UP000645517">
    <property type="component" value="Unassembled WGS sequence"/>
</dbReference>
<proteinExistence type="predicted"/>
<evidence type="ECO:0000313" key="2">
    <source>
        <dbReference type="Proteomes" id="UP000645517"/>
    </source>
</evidence>
<name>A0ABQ2JCF7_9DEIO</name>
<protein>
    <submittedName>
        <fullName evidence="1">Uncharacterized protein</fullName>
    </submittedName>
</protein>
<dbReference type="EMBL" id="BMOR01000016">
    <property type="protein sequence ID" value="GGN42834.1"/>
    <property type="molecule type" value="Genomic_DNA"/>
</dbReference>